<keyword evidence="2" id="KW-0479">Metal-binding</keyword>
<reference evidence="7 8" key="1">
    <citation type="submission" date="2016-10" db="EMBL/GenBank/DDBJ databases">
        <authorList>
            <person name="de Groot N.N."/>
        </authorList>
    </citation>
    <scope>NUCLEOTIDE SEQUENCE [LARGE SCALE GENOMIC DNA]</scope>
    <source>
        <strain evidence="7 8">DSM 18978</strain>
    </source>
</reference>
<dbReference type="STRING" id="1120976.SAMN03080606_02400"/>
<dbReference type="GO" id="GO:0046872">
    <property type="term" value="F:metal ion binding"/>
    <property type="evidence" value="ECO:0007669"/>
    <property type="project" value="UniProtKB-KW"/>
</dbReference>
<dbReference type="CDD" id="cd24035">
    <property type="entry name" value="ASKHA_NBD_O66634-like_rpt2"/>
    <property type="match status" value="1"/>
</dbReference>
<evidence type="ECO:0000256" key="4">
    <source>
        <dbReference type="ARBA" id="ARBA00023014"/>
    </source>
</evidence>
<dbReference type="InterPro" id="IPR002731">
    <property type="entry name" value="ATPase_BadF"/>
</dbReference>
<keyword evidence="3" id="KW-0408">Iron</keyword>
<feature type="domain" description="ATPase BadF/BadG/BcrA/BcrD type" evidence="5">
    <location>
        <begin position="4"/>
        <end position="259"/>
    </location>
</feature>
<evidence type="ECO:0000313" key="8">
    <source>
        <dbReference type="Proteomes" id="UP000198636"/>
    </source>
</evidence>
<evidence type="ECO:0000256" key="1">
    <source>
        <dbReference type="ARBA" id="ARBA00001966"/>
    </source>
</evidence>
<comment type="cofactor">
    <cofactor evidence="1">
        <name>[4Fe-4S] cluster</name>
        <dbReference type="ChEBI" id="CHEBI:49883"/>
    </cofactor>
</comment>
<accession>A0A1G5IKA3</accession>
<evidence type="ECO:0000259" key="5">
    <source>
        <dbReference type="Pfam" id="PF01869"/>
    </source>
</evidence>
<dbReference type="GO" id="GO:0051536">
    <property type="term" value="F:iron-sulfur cluster binding"/>
    <property type="evidence" value="ECO:0007669"/>
    <property type="project" value="UniProtKB-KW"/>
</dbReference>
<feature type="domain" description="DUF2229" evidence="6">
    <location>
        <begin position="630"/>
        <end position="765"/>
    </location>
</feature>
<keyword evidence="4" id="KW-0411">Iron-sulfur</keyword>
<evidence type="ECO:0000256" key="3">
    <source>
        <dbReference type="ARBA" id="ARBA00023004"/>
    </source>
</evidence>
<feature type="domain" description="ATPase BadF/BadG/BcrA/BcrD type" evidence="5">
    <location>
        <begin position="321"/>
        <end position="572"/>
    </location>
</feature>
<evidence type="ECO:0000313" key="7">
    <source>
        <dbReference type="EMBL" id="SCY75868.1"/>
    </source>
</evidence>
<gene>
    <name evidence="7" type="ORF">SAMN03080606_02400</name>
</gene>
<dbReference type="NCBIfam" id="TIGR00241">
    <property type="entry name" value="CoA_E_activ"/>
    <property type="match status" value="1"/>
</dbReference>
<proteinExistence type="predicted"/>
<dbReference type="EMBL" id="FMUS01000015">
    <property type="protein sequence ID" value="SCY75868.1"/>
    <property type="molecule type" value="Genomic_DNA"/>
</dbReference>
<dbReference type="Proteomes" id="UP000198636">
    <property type="component" value="Unassembled WGS sequence"/>
</dbReference>
<evidence type="ECO:0000259" key="6">
    <source>
        <dbReference type="Pfam" id="PF09989"/>
    </source>
</evidence>
<dbReference type="InterPro" id="IPR043129">
    <property type="entry name" value="ATPase_NBD"/>
</dbReference>
<dbReference type="SUPFAM" id="SSF53067">
    <property type="entry name" value="Actin-like ATPase domain"/>
    <property type="match status" value="2"/>
</dbReference>
<protein>
    <submittedName>
        <fullName evidence="7">CoA-substrate-specific enzyme activase, putative</fullName>
    </submittedName>
</protein>
<dbReference type="Pfam" id="PF09989">
    <property type="entry name" value="DUF2229"/>
    <property type="match status" value="1"/>
</dbReference>
<dbReference type="PANTHER" id="PTHR32329">
    <property type="entry name" value="BIFUNCTIONAL PROTEIN [INCLUDES 2-HYDROXYACYL-COA DEHYDRATASE (N-TER) AND ITS ACTIVATOR DOMAIN (C_TERM)-RELATED"/>
    <property type="match status" value="1"/>
</dbReference>
<sequence length="767" mass="84984">MLSLGIDIGYSSIKFVLINEELKVLDSAYILHKGRTKEEIHQYVKQLIDKYGCEKIIYGAATGQGSKFISEKKVISWINEVTSLVEGSWNLNKDISSVIEIGGQSSKYITNMSKSDNTSIKISINSNCSAGTGSFIEEQVSRLGIKLEEYSMHAEKATFIPRIAGRCSVFAKTDIIHHQQEGTDSKDILLGLAYALVKNYRANVVKRNPIKKPILITGGVAYNNAIVKALKDVLNIKDDEAIVPDDCGNIAALGAAIIGIKDKLPIDLSKLRTIVLETESIVNPTEDLVIFPTLAQYGKNDSINKHNCKAIDLQSQVSGYIGLDIGSTSTNVLLMDQDNCVIAFKYLRTLGDPIDAVRRGLLEIEKDIGKDIKVLGVGATGSGRYMAGNFVGADVIIDEITAQAKAAHTIDKEVDTIIEIGGQDSKFIKLENGVVSDFEMNKICAAGTGSFIEEQANKLNIPIDEFGNLAMESENPIDLGDRCTVFIETNIAASLSNEAKIKDIAAGLSYSIVKNYLNKVVGKKEIGRKVFFQGGVAYNQAVVNAFRTIIGDKVEIPEFFSVTGAYGAAILAKDEMKGTASLFKGFNLEENHDCKKLKDKKENKKTKVFEETERYYMEGYEEKLDNTKKTIGIPRVLFLHKLFPLFNTFFRELGFNVILSDNSSYKTVELSQEFSMEETCYPIKLINGHVAQLIDMKVDYIFLPSLYTMSHPISTTRQNYGCVYMQCFPKLINKTMELDSRGIELLSPELSFEFGKQYMMETLMKLG</sequence>
<dbReference type="PANTHER" id="PTHR32329:SF7">
    <property type="entry name" value="ACTIVATOR OF 2-HYDROXYACYL-COA-HYDRATASE"/>
    <property type="match status" value="1"/>
</dbReference>
<name>A0A1G5IKA3_9FIRM</name>
<dbReference type="InterPro" id="IPR051805">
    <property type="entry name" value="Dehydratase_Activator_Redct"/>
</dbReference>
<dbReference type="AlphaFoldDB" id="A0A1G5IKA3"/>
<dbReference type="InterPro" id="IPR018709">
    <property type="entry name" value="CoA_activase_DUF2229"/>
</dbReference>
<organism evidence="7 8">
    <name type="scientific">Alkaliphilus peptidifermentans DSM 18978</name>
    <dbReference type="NCBI Taxonomy" id="1120976"/>
    <lineage>
        <taxon>Bacteria</taxon>
        <taxon>Bacillati</taxon>
        <taxon>Bacillota</taxon>
        <taxon>Clostridia</taxon>
        <taxon>Peptostreptococcales</taxon>
        <taxon>Natronincolaceae</taxon>
        <taxon>Alkaliphilus</taxon>
    </lineage>
</organism>
<evidence type="ECO:0000256" key="2">
    <source>
        <dbReference type="ARBA" id="ARBA00022723"/>
    </source>
</evidence>
<dbReference type="CDD" id="cd24034">
    <property type="entry name" value="ASKHA_NBD_O66634-like_rpt1"/>
    <property type="match status" value="1"/>
</dbReference>
<dbReference type="Gene3D" id="3.30.420.40">
    <property type="match status" value="4"/>
</dbReference>
<dbReference type="InterPro" id="IPR008275">
    <property type="entry name" value="CoA_E_activase_dom"/>
</dbReference>
<dbReference type="Pfam" id="PF01869">
    <property type="entry name" value="BcrAD_BadFG"/>
    <property type="match status" value="2"/>
</dbReference>
<keyword evidence="8" id="KW-1185">Reference proteome</keyword>